<feature type="compositionally biased region" description="Acidic residues" evidence="1">
    <location>
        <begin position="136"/>
        <end position="148"/>
    </location>
</feature>
<feature type="chain" id="PRO_5025027069" evidence="2">
    <location>
        <begin position="27"/>
        <end position="148"/>
    </location>
</feature>
<feature type="signal peptide" evidence="2">
    <location>
        <begin position="1"/>
        <end position="26"/>
    </location>
</feature>
<organism evidence="3 4">
    <name type="scientific">Callosobruchus maculatus</name>
    <name type="common">Southern cowpea weevil</name>
    <name type="synonym">Pulse bruchid</name>
    <dbReference type="NCBI Taxonomy" id="64391"/>
    <lineage>
        <taxon>Eukaryota</taxon>
        <taxon>Metazoa</taxon>
        <taxon>Ecdysozoa</taxon>
        <taxon>Arthropoda</taxon>
        <taxon>Hexapoda</taxon>
        <taxon>Insecta</taxon>
        <taxon>Pterygota</taxon>
        <taxon>Neoptera</taxon>
        <taxon>Endopterygota</taxon>
        <taxon>Coleoptera</taxon>
        <taxon>Polyphaga</taxon>
        <taxon>Cucujiformia</taxon>
        <taxon>Chrysomeloidea</taxon>
        <taxon>Chrysomelidae</taxon>
        <taxon>Bruchinae</taxon>
        <taxon>Bruchini</taxon>
        <taxon>Callosobruchus</taxon>
    </lineage>
</organism>
<gene>
    <name evidence="3" type="ORF">CALMAC_LOCUS5053</name>
</gene>
<dbReference type="OrthoDB" id="6781944at2759"/>
<dbReference type="SUPFAM" id="SSF100910">
    <property type="entry name" value="Chemosensory protein Csp2"/>
    <property type="match status" value="1"/>
</dbReference>
<reference evidence="3 4" key="1">
    <citation type="submission" date="2019-01" db="EMBL/GenBank/DDBJ databases">
        <authorList>
            <person name="Sayadi A."/>
        </authorList>
    </citation>
    <scope>NUCLEOTIDE SEQUENCE [LARGE SCALE GENOMIC DNA]</scope>
</reference>
<dbReference type="InterPro" id="IPR036682">
    <property type="entry name" value="OS_D_A10/PebIII_sf"/>
</dbReference>
<dbReference type="PANTHER" id="PTHR11257">
    <property type="entry name" value="CHEMOSENSORY PROTEIN-RELATED"/>
    <property type="match status" value="1"/>
</dbReference>
<keyword evidence="2" id="KW-0732">Signal</keyword>
<dbReference type="Proteomes" id="UP000410492">
    <property type="component" value="Unassembled WGS sequence"/>
</dbReference>
<name>A0A653C0L3_CALMS</name>
<evidence type="ECO:0000256" key="1">
    <source>
        <dbReference type="SAM" id="MobiDB-lite"/>
    </source>
</evidence>
<accession>A0A653C0L3</accession>
<protein>
    <submittedName>
        <fullName evidence="3">Uncharacterized protein</fullName>
    </submittedName>
</protein>
<dbReference type="AlphaFoldDB" id="A0A653C0L3"/>
<evidence type="ECO:0000313" key="3">
    <source>
        <dbReference type="EMBL" id="VEN41106.1"/>
    </source>
</evidence>
<evidence type="ECO:0000256" key="2">
    <source>
        <dbReference type="SAM" id="SignalP"/>
    </source>
</evidence>
<dbReference type="PANTHER" id="PTHR11257:SF13">
    <property type="entry name" value="GEO07322P1"/>
    <property type="match status" value="1"/>
</dbReference>
<dbReference type="Gene3D" id="1.10.2080.10">
    <property type="entry name" value="Insect odorant-binding protein A10/Ejaculatory bulb-specific protein 3"/>
    <property type="match status" value="1"/>
</dbReference>
<keyword evidence="4" id="KW-1185">Reference proteome</keyword>
<feature type="region of interest" description="Disordered" evidence="1">
    <location>
        <begin position="126"/>
        <end position="148"/>
    </location>
</feature>
<evidence type="ECO:0000313" key="4">
    <source>
        <dbReference type="Proteomes" id="UP000410492"/>
    </source>
</evidence>
<dbReference type="Pfam" id="PF03392">
    <property type="entry name" value="OS-D"/>
    <property type="match status" value="1"/>
</dbReference>
<proteinExistence type="predicted"/>
<dbReference type="EMBL" id="CAACVG010006693">
    <property type="protein sequence ID" value="VEN41106.1"/>
    <property type="molecule type" value="Genomic_DNA"/>
</dbReference>
<sequence length="148" mass="16751">MIMLPLIPVAISVFVLISDHQRPVAANALKRIERASDTYSTKYDNFDVAGVLASERLVKRYGDCLMERGPCPPEGKFLKEIIPDAIKTACSKCTPKQKEKAGLILQHLLLHHRELFLELSDKYDPEGKAQKTYGIDTDDDDYHDYEEA</sequence>
<dbReference type="InterPro" id="IPR005055">
    <property type="entry name" value="A10/PebIII"/>
</dbReference>